<accession>A0A0L0GAP0</accession>
<dbReference type="SMART" id="SM00100">
    <property type="entry name" value="cNMP"/>
    <property type="match status" value="1"/>
</dbReference>
<dbReference type="GO" id="GO:0016616">
    <property type="term" value="F:oxidoreductase activity, acting on the CH-OH group of donors, NAD or NADP as acceptor"/>
    <property type="evidence" value="ECO:0007669"/>
    <property type="project" value="InterPro"/>
</dbReference>
<dbReference type="PROSITE" id="PS50042">
    <property type="entry name" value="CNMP_BINDING_3"/>
    <property type="match status" value="1"/>
</dbReference>
<gene>
    <name evidence="5" type="ORF">SARC_01855</name>
</gene>
<dbReference type="eggNOG" id="KOG0068">
    <property type="taxonomic scope" value="Eukaryota"/>
</dbReference>
<protein>
    <recommendedName>
        <fullName evidence="4">Cyclic nucleotide-binding domain-containing protein</fullName>
    </recommendedName>
</protein>
<dbReference type="GeneID" id="25902359"/>
<dbReference type="CDD" id="cd12183">
    <property type="entry name" value="LDH_like_2"/>
    <property type="match status" value="1"/>
</dbReference>
<dbReference type="PANTHER" id="PTHR43026:SF1">
    <property type="entry name" value="2-HYDROXYACID DEHYDROGENASE HOMOLOG 1-RELATED"/>
    <property type="match status" value="1"/>
</dbReference>
<dbReference type="InterPro" id="IPR018490">
    <property type="entry name" value="cNMP-bd_dom_sf"/>
</dbReference>
<evidence type="ECO:0000256" key="1">
    <source>
        <dbReference type="ARBA" id="ARBA00005854"/>
    </source>
</evidence>
<keyword evidence="6" id="KW-1185">Reference proteome</keyword>
<evidence type="ECO:0000259" key="4">
    <source>
        <dbReference type="PROSITE" id="PS50042"/>
    </source>
</evidence>
<name>A0A0L0GAP0_9EUKA</name>
<comment type="similarity">
    <text evidence="1">Belongs to the D-isomer specific 2-hydroxyacid dehydrogenase family.</text>
</comment>
<keyword evidence="3" id="KW-0520">NAD</keyword>
<dbReference type="SUPFAM" id="SSF52283">
    <property type="entry name" value="Formate/glycerate dehydrogenase catalytic domain-like"/>
    <property type="match status" value="1"/>
</dbReference>
<dbReference type="Gene3D" id="2.60.120.10">
    <property type="entry name" value="Jelly Rolls"/>
    <property type="match status" value="1"/>
</dbReference>
<dbReference type="OrthoDB" id="298012at2759"/>
<organism evidence="5 6">
    <name type="scientific">Sphaeroforma arctica JP610</name>
    <dbReference type="NCBI Taxonomy" id="667725"/>
    <lineage>
        <taxon>Eukaryota</taxon>
        <taxon>Ichthyosporea</taxon>
        <taxon>Ichthyophonida</taxon>
        <taxon>Sphaeroforma</taxon>
    </lineage>
</organism>
<dbReference type="CDD" id="cd00038">
    <property type="entry name" value="CAP_ED"/>
    <property type="match status" value="1"/>
</dbReference>
<dbReference type="PANTHER" id="PTHR43026">
    <property type="entry name" value="2-HYDROXYACID DEHYDROGENASE HOMOLOG 1-RELATED"/>
    <property type="match status" value="1"/>
</dbReference>
<dbReference type="EMBL" id="KQ241674">
    <property type="protein sequence ID" value="KNC85979.1"/>
    <property type="molecule type" value="Genomic_DNA"/>
</dbReference>
<dbReference type="SUPFAM" id="SSF51206">
    <property type="entry name" value="cAMP-binding domain-like"/>
    <property type="match status" value="1"/>
</dbReference>
<dbReference type="STRING" id="667725.A0A0L0GAP0"/>
<dbReference type="Pfam" id="PF00027">
    <property type="entry name" value="cNMP_binding"/>
    <property type="match status" value="1"/>
</dbReference>
<dbReference type="InterPro" id="IPR006139">
    <property type="entry name" value="D-isomer_2_OHA_DH_cat_dom"/>
</dbReference>
<dbReference type="InterPro" id="IPR014710">
    <property type="entry name" value="RmlC-like_jellyroll"/>
</dbReference>
<dbReference type="Gene3D" id="3.40.50.720">
    <property type="entry name" value="NAD(P)-binding Rossmann-like Domain"/>
    <property type="match status" value="2"/>
</dbReference>
<sequence length="515" mass="56069">MVLNLNLHPVPESDLYNTTNRYNDTNMVSKSEAVNRSVFSDCSEDAKNKIVDLLREDKFSEGDVVVQQGDQTGRLSIISTGKFSVTMSGSAGEEVQVDVLKTGDFIGLGSLFCGTPHSATVTASEPAVNYSLGDTDFKKLLQEDVSVSLAMLGYMQNIARRDRKGRQMGSDAESGATRIALFDAKSYDRETFDKENEKYNFEITYFETRLGPDTAALAAGYDVVVVFVNDDVSDKTVRALSRNGVKMVANRCAGFDRVDLKVADAMGIPVVRVPAYSPYAVAEHAVALCQTLNRKLHKAYNRIREGDFSLGGLVGYDLHGRTCGVIGTGKIGQCLIDIMIGYGMKIAAYDIYINKTYEAKPEVTYMSLDEVLACSDVISIHSPLLPSTHHMINAETIAKMKKGVTIINCARGGLIDTDALLDGLKNGQVGGAGLDVYEGEQGYFFENWSGRVIQDDRLANLVSNTNVLITSHQAFLTIDALEAIARVTLSNVNEMFNEGKNGAELTNYVAPPPSK</sequence>
<dbReference type="Pfam" id="PF00389">
    <property type="entry name" value="2-Hacid_dh"/>
    <property type="match status" value="1"/>
</dbReference>
<evidence type="ECO:0000256" key="3">
    <source>
        <dbReference type="ARBA" id="ARBA00023027"/>
    </source>
</evidence>
<evidence type="ECO:0000256" key="2">
    <source>
        <dbReference type="ARBA" id="ARBA00023002"/>
    </source>
</evidence>
<dbReference type="SUPFAM" id="SSF51735">
    <property type="entry name" value="NAD(P)-binding Rossmann-fold domains"/>
    <property type="match status" value="1"/>
</dbReference>
<dbReference type="InterPro" id="IPR029753">
    <property type="entry name" value="D-isomer_DH_CS"/>
</dbReference>
<dbReference type="RefSeq" id="XP_014159881.1">
    <property type="nucleotide sequence ID" value="XM_014304406.1"/>
</dbReference>
<reference evidence="5 6" key="1">
    <citation type="submission" date="2011-02" db="EMBL/GenBank/DDBJ databases">
        <title>The Genome Sequence of Sphaeroforma arctica JP610.</title>
        <authorList>
            <consortium name="The Broad Institute Genome Sequencing Platform"/>
            <person name="Russ C."/>
            <person name="Cuomo C."/>
            <person name="Young S.K."/>
            <person name="Zeng Q."/>
            <person name="Gargeya S."/>
            <person name="Alvarado L."/>
            <person name="Berlin A."/>
            <person name="Chapman S.B."/>
            <person name="Chen Z."/>
            <person name="Freedman E."/>
            <person name="Gellesch M."/>
            <person name="Goldberg J."/>
            <person name="Griggs A."/>
            <person name="Gujja S."/>
            <person name="Heilman E."/>
            <person name="Heiman D."/>
            <person name="Howarth C."/>
            <person name="Mehta T."/>
            <person name="Neiman D."/>
            <person name="Pearson M."/>
            <person name="Roberts A."/>
            <person name="Saif S."/>
            <person name="Shea T."/>
            <person name="Shenoy N."/>
            <person name="Sisk P."/>
            <person name="Stolte C."/>
            <person name="Sykes S."/>
            <person name="White J."/>
            <person name="Yandava C."/>
            <person name="Burger G."/>
            <person name="Gray M.W."/>
            <person name="Holland P.W.H."/>
            <person name="King N."/>
            <person name="Lang F.B.F."/>
            <person name="Roger A.J."/>
            <person name="Ruiz-Trillo I."/>
            <person name="Haas B."/>
            <person name="Nusbaum C."/>
            <person name="Birren B."/>
        </authorList>
    </citation>
    <scope>NUCLEOTIDE SEQUENCE [LARGE SCALE GENOMIC DNA]</scope>
    <source>
        <strain evidence="5 6">JP610</strain>
    </source>
</reference>
<dbReference type="GO" id="GO:0051287">
    <property type="term" value="F:NAD binding"/>
    <property type="evidence" value="ECO:0007669"/>
    <property type="project" value="InterPro"/>
</dbReference>
<dbReference type="AlphaFoldDB" id="A0A0L0GAP0"/>
<keyword evidence="2" id="KW-0560">Oxidoreductase</keyword>
<dbReference type="InterPro" id="IPR006140">
    <property type="entry name" value="D-isomer_DH_NAD-bd"/>
</dbReference>
<dbReference type="InterPro" id="IPR000595">
    <property type="entry name" value="cNMP-bd_dom"/>
</dbReference>
<dbReference type="InterPro" id="IPR058205">
    <property type="entry name" value="D-LDH-like"/>
</dbReference>
<dbReference type="Proteomes" id="UP000054560">
    <property type="component" value="Unassembled WGS sequence"/>
</dbReference>
<dbReference type="Pfam" id="PF02826">
    <property type="entry name" value="2-Hacid_dh_C"/>
    <property type="match status" value="1"/>
</dbReference>
<dbReference type="InterPro" id="IPR036291">
    <property type="entry name" value="NAD(P)-bd_dom_sf"/>
</dbReference>
<dbReference type="PROSITE" id="PS00670">
    <property type="entry name" value="D_2_HYDROXYACID_DH_2"/>
    <property type="match status" value="1"/>
</dbReference>
<evidence type="ECO:0000313" key="6">
    <source>
        <dbReference type="Proteomes" id="UP000054560"/>
    </source>
</evidence>
<evidence type="ECO:0000313" key="5">
    <source>
        <dbReference type="EMBL" id="KNC85979.1"/>
    </source>
</evidence>
<proteinExistence type="inferred from homology"/>
<feature type="domain" description="Cyclic nucleotide-binding" evidence="4">
    <location>
        <begin position="38"/>
        <end position="141"/>
    </location>
</feature>